<dbReference type="GeneID" id="67178416"/>
<protein>
    <submittedName>
        <fullName evidence="1">Uncharacterized protein</fullName>
    </submittedName>
</protein>
<proteinExistence type="predicted"/>
<accession>A0A8T8W9T2</accession>
<sequence length="290" mass="32471">MESIYVLQPKMNERNTGKKCGRRSALKVLGGLGVAGLVPTAGAAKKPSKADKKYQALLKARRKGNMPVEAWREALRQNGFSVVTRDSSRKVSFSNESSRSNWGDGSWNGEFETTKLALSESDCDFYITYTYDDIYSPDYYIDFEWEFTTKSDPITDAPNDLATIEWDSDDYLLDSSYKGDLVYDNSRGDSEGPSGVAFDWDDNQASSSEAAEHANDVDPTYKFGDYCGAFLTATSDASPEDERYFFFDLYHIETEFNIDVSIGITNLSVNPGSDSYYDFIVEDNGVQTDY</sequence>
<dbReference type="KEGG" id="hmp:K6T50_09700"/>
<organism evidence="1 2">
    <name type="scientific">Halobaculum magnesiiphilum</name>
    <dbReference type="NCBI Taxonomy" id="1017351"/>
    <lineage>
        <taxon>Archaea</taxon>
        <taxon>Methanobacteriati</taxon>
        <taxon>Methanobacteriota</taxon>
        <taxon>Stenosarchaea group</taxon>
        <taxon>Halobacteria</taxon>
        <taxon>Halobacteriales</taxon>
        <taxon>Haloferacaceae</taxon>
        <taxon>Halobaculum</taxon>
    </lineage>
</organism>
<dbReference type="Proteomes" id="UP000826254">
    <property type="component" value="Chromosome"/>
</dbReference>
<reference evidence="1 2" key="1">
    <citation type="journal article" date="2021" name="Int. J. Syst. Evol. Microbiol.">
        <title>Halobaculum halophilum sp. nov. and Halobaculum salinum sp. nov., isolated from salt lake and saline soil.</title>
        <authorList>
            <person name="Cui H.L."/>
            <person name="Shi X.W."/>
            <person name="Yin X.M."/>
            <person name="Yang X.Y."/>
            <person name="Hou J."/>
            <person name="Zhu L."/>
        </authorList>
    </citation>
    <scope>NUCLEOTIDE SEQUENCE [LARGE SCALE GENOMIC DNA]</scope>
    <source>
        <strain evidence="1 2">NBRC 109044</strain>
    </source>
</reference>
<evidence type="ECO:0000313" key="2">
    <source>
        <dbReference type="Proteomes" id="UP000826254"/>
    </source>
</evidence>
<gene>
    <name evidence="1" type="ORF">K6T50_09700</name>
</gene>
<keyword evidence="2" id="KW-1185">Reference proteome</keyword>
<dbReference type="RefSeq" id="WP_222606408.1">
    <property type="nucleotide sequence ID" value="NZ_CP081958.1"/>
</dbReference>
<evidence type="ECO:0000313" key="1">
    <source>
        <dbReference type="EMBL" id="QZP36588.1"/>
    </source>
</evidence>
<name>A0A8T8W9T2_9EURY</name>
<dbReference type="EMBL" id="CP081958">
    <property type="protein sequence ID" value="QZP36588.1"/>
    <property type="molecule type" value="Genomic_DNA"/>
</dbReference>
<dbReference type="AlphaFoldDB" id="A0A8T8W9T2"/>